<dbReference type="PROSITE" id="PS50297">
    <property type="entry name" value="ANK_REP_REGION"/>
    <property type="match status" value="2"/>
</dbReference>
<evidence type="ECO:0000313" key="5">
    <source>
        <dbReference type="Proteomes" id="UP000176204"/>
    </source>
</evidence>
<dbReference type="PANTHER" id="PTHR24189">
    <property type="entry name" value="MYOTROPHIN"/>
    <property type="match status" value="1"/>
</dbReference>
<feature type="repeat" description="ANK" evidence="3">
    <location>
        <begin position="1173"/>
        <end position="1205"/>
    </location>
</feature>
<dbReference type="PROSITE" id="PS50088">
    <property type="entry name" value="ANK_REPEAT"/>
    <property type="match status" value="2"/>
</dbReference>
<evidence type="ECO:0000256" key="2">
    <source>
        <dbReference type="ARBA" id="ARBA00023043"/>
    </source>
</evidence>
<name>A0A1C7PBM4_9BACT</name>
<accession>A0A1C7PBM4</accession>
<dbReference type="InterPro" id="IPR050745">
    <property type="entry name" value="Multifunctional_regulatory"/>
</dbReference>
<dbReference type="SMART" id="SM00248">
    <property type="entry name" value="ANK"/>
    <property type="match status" value="7"/>
</dbReference>
<keyword evidence="1" id="KW-0677">Repeat</keyword>
<dbReference type="PANTHER" id="PTHR24189:SF50">
    <property type="entry name" value="ANKYRIN REPEAT AND SOCS BOX PROTEIN 2"/>
    <property type="match status" value="1"/>
</dbReference>
<dbReference type="Proteomes" id="UP000176204">
    <property type="component" value="Chromosome I"/>
</dbReference>
<gene>
    <name evidence="4" type="ORF">PYTT_0764</name>
</gene>
<organism evidence="4 5">
    <name type="scientific">Akkermansia glycaniphila</name>
    <dbReference type="NCBI Taxonomy" id="1679444"/>
    <lineage>
        <taxon>Bacteria</taxon>
        <taxon>Pseudomonadati</taxon>
        <taxon>Verrucomicrobiota</taxon>
        <taxon>Verrucomicrobiia</taxon>
        <taxon>Verrucomicrobiales</taxon>
        <taxon>Akkermansiaceae</taxon>
        <taxon>Akkermansia</taxon>
    </lineage>
</organism>
<evidence type="ECO:0000313" key="4">
    <source>
        <dbReference type="EMBL" id="SEH79005.1"/>
    </source>
</evidence>
<dbReference type="InterPro" id="IPR036770">
    <property type="entry name" value="Ankyrin_rpt-contain_sf"/>
</dbReference>
<dbReference type="STRING" id="1679444.PYTT_0764"/>
<reference evidence="5" key="1">
    <citation type="submission" date="2016-09" db="EMBL/GenBank/DDBJ databases">
        <authorList>
            <person name="Koehorst J."/>
        </authorList>
    </citation>
    <scope>NUCLEOTIDE SEQUENCE [LARGE SCALE GENOMIC DNA]</scope>
</reference>
<evidence type="ECO:0000256" key="1">
    <source>
        <dbReference type="ARBA" id="ARBA00022737"/>
    </source>
</evidence>
<keyword evidence="2 3" id="KW-0040">ANK repeat</keyword>
<proteinExistence type="predicted"/>
<dbReference type="InterPro" id="IPR002110">
    <property type="entry name" value="Ankyrin_rpt"/>
</dbReference>
<protein>
    <submittedName>
        <fullName evidence="4">Ankyrin repeats (3 copies)</fullName>
    </submittedName>
</protein>
<dbReference type="RefSeq" id="WP_067776266.1">
    <property type="nucleotide sequence ID" value="NZ_LIGX01000027.1"/>
</dbReference>
<evidence type="ECO:0000256" key="3">
    <source>
        <dbReference type="PROSITE-ProRule" id="PRU00023"/>
    </source>
</evidence>
<dbReference type="SUPFAM" id="SSF48403">
    <property type="entry name" value="Ankyrin repeat"/>
    <property type="match status" value="1"/>
</dbReference>
<sequence length="1497" mass="167917">MKAQHLLFLLYAATCYGQSNEPEQAQPLSCIRTDNRPNAKSAFENASQAIDYLNTAIAPLSPETRQRLTDVWNLKTQDQRIEALHKWIEETRTSGKSTDAASFLIIDAQLRWNNHFCHEEQSLFYQHLTQSFQTDNPVNNTRTRHWLDYLSYYTPCRVDEIIPIMDAVNERPLQQNLKSYNPYMINIWRIWTEPVGYASSIMSGKNDGDKNKLNYILHNYDALLNNHVSRGLVRWRYAYGQNLPEGVVSAMRAMKDRHEGILPTPATLENIGRQARELESELQGFIPRCKLAVDPAAEPWISLDNPEATLFQMPDTSAVTLPQWNPTLAGAADSLEQACGILQKLAEQASNNGTLQAVQAFALAEGELALPKNYWHSWLGVEGYDTYKYTINSIYKPDGVDITITNTGARFSRNDAILQKASRDLSVALHRCILHLASLEHAEKADVLAQGCSMLAHTINRYDLWPLLCSEYELRGISPEAYSGLIREFKGKPEMLNAFAASAGMHGITLLSEAIDRGNVTATHMASLMREFFILNSAITATEEERRRIARSWFEQAKQHNLPTITQFLCLKGYANLINQWQDIPSHFVSNTYAYTGYKLVKQALDTGDAERASFIYNLMTQDPRSYSQATTRLAKAALEQAEGNVAATERAVADAVILAAIQTGRNDFQAYIARRALIDDGRLVEVEKILTLLRWKDNRFLQRYLMEEFARAGQYESAAFQAGSMMHLACINSTPVTGLSSQADIVELRIYADTCRALSLLRQGEPAKGHPLLETALQQMLPMPELAAKLAPVILSCQSLPPAQREKIKQRLLSAWDKTQKQADRIALGKIARTPVKDLIPAPEITGASGEDYDRYPKFTSKTYDWHLILPGGTKTELFQAAIVMADYETPHNKWVYLRNEQGRTATVFLNTLLPEDIDNIIDWKRQNNIHTWTEAPSTDSLRYAWPPLDGTLVYKSTHLIGAQADIDDGNTPYILVRRPTGNIQRLTYDRLREEDRNIIEKWEQPALSTQDTLRTFPSWKRALAYAECNHLLATAYVLGKRGGPEEDEFKKQILDDPNKIDRLNRLHAVVICYQNENGEWDENAKEIFRLLRPTIESISPPGSNPDNNPYTSGFYYTYGRNHAIYGASFRQNHLSAEELDFEQAIEQADTQKVSGMLAQQPNLLRTRFSIGTLSPLCVAIRHGHHDIARILLEHGAEADSRDPYGYTMLYTACLYRNVEIVKLLLQHGADPDLPTYQHMGFDDDLIPRCPISGCGNHPEICRILLDAGANPNASRNGGPSPLVQLTGRAPKPGTDDIANTTACINMLLKAGADVHAEQGRALSNAVINNRPEWVKSLLAAGADPNGKGDRKDAPLHIVREPEIFHLLLQAGAVIDPDDPYTMSNAVSNGLRDCVAYLVERGARIDIHPEGQSLLQWAARGTTRYETDFTKQKKRIAAIIATSEYLISKGLNVNETDKTGTTLLAYARKNAAPAFIDMLLRHGALDQPVATQHKNS</sequence>
<dbReference type="KEGG" id="agl:PYTT_0764"/>
<dbReference type="OrthoDB" id="7543342at2"/>
<dbReference type="Pfam" id="PF12796">
    <property type="entry name" value="Ank_2"/>
    <property type="match status" value="1"/>
</dbReference>
<keyword evidence="5" id="KW-1185">Reference proteome</keyword>
<dbReference type="Gene3D" id="1.25.40.20">
    <property type="entry name" value="Ankyrin repeat-containing domain"/>
    <property type="match status" value="4"/>
</dbReference>
<dbReference type="EMBL" id="LT629973">
    <property type="protein sequence ID" value="SEH79005.1"/>
    <property type="molecule type" value="Genomic_DNA"/>
</dbReference>
<feature type="repeat" description="ANK" evidence="3">
    <location>
        <begin position="1206"/>
        <end position="1238"/>
    </location>
</feature>